<feature type="compositionally biased region" description="Polar residues" evidence="1">
    <location>
        <begin position="354"/>
        <end position="371"/>
    </location>
</feature>
<evidence type="ECO:0000313" key="3">
    <source>
        <dbReference type="EMBL" id="UVW34914.1"/>
    </source>
</evidence>
<feature type="compositionally biased region" description="Low complexity" evidence="1">
    <location>
        <begin position="105"/>
        <end position="117"/>
    </location>
</feature>
<name>A0ABY5TM70_9GAMM</name>
<sequence length="390" mass="44792">MSLIPEKPITISPTLAATIGLEETVLLQLLQECRSHGTPELNQGFEWFTVTAEKLLSLAPFWREEDILRLSAGLHEKGLLLIGGAPFSSQRDFSFAFNDGVAASTAQSAQSSPQQSTNQRQQPNYNHSPSTAAPSNGMPTSAKTMGNSWQPSQDAMRQLSQLGVTQAFAQQQIPQFVAYWRERNVPRHSWESKFIKEVWRQWQQAEATSHRRRQEVTLTDDWRPSRDALQILIGQGGINSNFIDDSIPEFILYWRDRGDVSSTWDSKFIQHIRRQWQFFTGMMDQDSMPRKIEAQWQPKASVYDVLQMANINRQFAEQLVPEFILYWQENGMPQSSWSTKFLQFVKRQWARHIQPSSTDTAHGKQQGSNPNGRIRDRSFVEDLTDRSWAS</sequence>
<gene>
    <name evidence="3" type="ORF">NYF23_12990</name>
</gene>
<proteinExistence type="predicted"/>
<dbReference type="Proteomes" id="UP001059934">
    <property type="component" value="Chromosome"/>
</dbReference>
<dbReference type="Pfam" id="PF17948">
    <property type="entry name" value="DnaT"/>
    <property type="match status" value="3"/>
</dbReference>
<dbReference type="EMBL" id="CP103416">
    <property type="protein sequence ID" value="UVW34914.1"/>
    <property type="molecule type" value="Genomic_DNA"/>
</dbReference>
<evidence type="ECO:0000313" key="4">
    <source>
        <dbReference type="Proteomes" id="UP001059934"/>
    </source>
</evidence>
<feature type="compositionally biased region" description="Polar residues" evidence="1">
    <location>
        <begin position="118"/>
        <end position="154"/>
    </location>
</feature>
<reference evidence="3" key="1">
    <citation type="submission" date="2022-08" db="EMBL/GenBank/DDBJ databases">
        <title>Catabolic pathway analysis in culturable SAR92 clade bacteria reveals their overlooked roles in DMSP degradation in coastal seas.</title>
        <authorList>
            <person name="He X."/>
            <person name="Zhang X."/>
            <person name="Zhang Y."/>
        </authorList>
    </citation>
    <scope>NUCLEOTIDE SEQUENCE</scope>
    <source>
        <strain evidence="3">H455</strain>
    </source>
</reference>
<dbReference type="Gene3D" id="1.10.8.1180">
    <property type="match status" value="3"/>
</dbReference>
<evidence type="ECO:0000256" key="1">
    <source>
        <dbReference type="SAM" id="MobiDB-lite"/>
    </source>
</evidence>
<accession>A0ABY5TM70</accession>
<feature type="region of interest" description="Disordered" evidence="1">
    <location>
        <begin position="354"/>
        <end position="390"/>
    </location>
</feature>
<protein>
    <submittedName>
        <fullName evidence="3">DnaT-like ssDNA-binding domain-containing protein</fullName>
    </submittedName>
</protein>
<feature type="domain" description="DnaT DNA-binding" evidence="2">
    <location>
        <begin position="217"/>
        <end position="277"/>
    </location>
</feature>
<organism evidence="3 4">
    <name type="scientific">SAR92 clade bacterium H455</name>
    <dbReference type="NCBI Taxonomy" id="2974818"/>
    <lineage>
        <taxon>Bacteria</taxon>
        <taxon>Pseudomonadati</taxon>
        <taxon>Pseudomonadota</taxon>
        <taxon>Gammaproteobacteria</taxon>
        <taxon>Cellvibrionales</taxon>
        <taxon>Porticoccaceae</taxon>
        <taxon>SAR92 clade</taxon>
    </lineage>
</organism>
<feature type="domain" description="DnaT DNA-binding" evidence="2">
    <location>
        <begin position="291"/>
        <end position="354"/>
    </location>
</feature>
<evidence type="ECO:0000259" key="2">
    <source>
        <dbReference type="Pfam" id="PF17948"/>
    </source>
</evidence>
<feature type="region of interest" description="Disordered" evidence="1">
    <location>
        <begin position="105"/>
        <end position="154"/>
    </location>
</feature>
<feature type="domain" description="DnaT DNA-binding" evidence="2">
    <location>
        <begin position="144"/>
        <end position="208"/>
    </location>
</feature>
<keyword evidence="4" id="KW-1185">Reference proteome</keyword>
<feature type="compositionally biased region" description="Basic and acidic residues" evidence="1">
    <location>
        <begin position="373"/>
        <end position="390"/>
    </location>
</feature>
<dbReference type="InterPro" id="IPR040480">
    <property type="entry name" value="DnaT_DNA_bind"/>
</dbReference>